<feature type="domain" description="Pyridoxamine 5'-phosphate oxidase N-terminal" evidence="2">
    <location>
        <begin position="17"/>
        <end position="106"/>
    </location>
</feature>
<keyword evidence="1" id="KW-0560">Oxidoreductase</keyword>
<sequence>MRRAAAALQKSMTATLEQLRALTVEENGLATVATTRADGTVHASVVNAGILDDPVTGTPSVGFVAVGGARKLALLRRNGHATVTFRRGWRWLSVTGPVRLIGPDDPDPAFPAGGLPPLLREVFRAATGTHDDWAEYDRVMAAERRAAVFVEVGKIIGNG</sequence>
<name>A0A1I5Z2H2_9PSEU</name>
<dbReference type="Gene3D" id="2.30.110.10">
    <property type="entry name" value="Electron Transport, Fmn-binding Protein, Chain A"/>
    <property type="match status" value="1"/>
</dbReference>
<gene>
    <name evidence="3" type="ORF">SAMN05421854_113218</name>
</gene>
<dbReference type="GO" id="GO:0005829">
    <property type="term" value="C:cytosol"/>
    <property type="evidence" value="ECO:0007669"/>
    <property type="project" value="TreeGrafter"/>
</dbReference>
<evidence type="ECO:0000256" key="1">
    <source>
        <dbReference type="ARBA" id="ARBA00023002"/>
    </source>
</evidence>
<dbReference type="Proteomes" id="UP000199137">
    <property type="component" value="Unassembled WGS sequence"/>
</dbReference>
<reference evidence="3 4" key="1">
    <citation type="submission" date="2016-10" db="EMBL/GenBank/DDBJ databases">
        <authorList>
            <person name="de Groot N.N."/>
        </authorList>
    </citation>
    <scope>NUCLEOTIDE SEQUENCE [LARGE SCALE GENOMIC DNA]</scope>
    <source>
        <strain evidence="3 4">DSM 44637</strain>
    </source>
</reference>
<dbReference type="STRING" id="112413.SAMN05421854_113218"/>
<dbReference type="Pfam" id="PF01243">
    <property type="entry name" value="PNPOx_N"/>
    <property type="match status" value="1"/>
</dbReference>
<dbReference type="GO" id="GO:0070967">
    <property type="term" value="F:coenzyme F420 binding"/>
    <property type="evidence" value="ECO:0007669"/>
    <property type="project" value="TreeGrafter"/>
</dbReference>
<dbReference type="InterPro" id="IPR052019">
    <property type="entry name" value="F420H2_bilvrd_red/Heme_oxyg"/>
</dbReference>
<dbReference type="SUPFAM" id="SSF50475">
    <property type="entry name" value="FMN-binding split barrel"/>
    <property type="match status" value="1"/>
</dbReference>
<dbReference type="InterPro" id="IPR012349">
    <property type="entry name" value="Split_barrel_FMN-bd"/>
</dbReference>
<dbReference type="GO" id="GO:0016627">
    <property type="term" value="F:oxidoreductase activity, acting on the CH-CH group of donors"/>
    <property type="evidence" value="ECO:0007669"/>
    <property type="project" value="TreeGrafter"/>
</dbReference>
<evidence type="ECO:0000259" key="2">
    <source>
        <dbReference type="Pfam" id="PF01243"/>
    </source>
</evidence>
<proteinExistence type="predicted"/>
<dbReference type="PANTHER" id="PTHR35176">
    <property type="entry name" value="HEME OXYGENASE HI_0854-RELATED"/>
    <property type="match status" value="1"/>
</dbReference>
<dbReference type="EMBL" id="FOWC01000013">
    <property type="protein sequence ID" value="SFQ50651.1"/>
    <property type="molecule type" value="Genomic_DNA"/>
</dbReference>
<organism evidence="3 4">
    <name type="scientific">Amycolatopsis rubida</name>
    <dbReference type="NCBI Taxonomy" id="112413"/>
    <lineage>
        <taxon>Bacteria</taxon>
        <taxon>Bacillati</taxon>
        <taxon>Actinomycetota</taxon>
        <taxon>Actinomycetes</taxon>
        <taxon>Pseudonocardiales</taxon>
        <taxon>Pseudonocardiaceae</taxon>
        <taxon>Amycolatopsis</taxon>
    </lineage>
</organism>
<accession>A0A1I5Z2H2</accession>
<dbReference type="InterPro" id="IPR011576">
    <property type="entry name" value="Pyridox_Oxase_N"/>
</dbReference>
<evidence type="ECO:0000313" key="3">
    <source>
        <dbReference type="EMBL" id="SFQ50651.1"/>
    </source>
</evidence>
<dbReference type="AlphaFoldDB" id="A0A1I5Z2H2"/>
<protein>
    <submittedName>
        <fullName evidence="3">PPOX class probable F420-dependent enzyme</fullName>
    </submittedName>
</protein>
<evidence type="ECO:0000313" key="4">
    <source>
        <dbReference type="Proteomes" id="UP000199137"/>
    </source>
</evidence>
<dbReference type="PANTHER" id="PTHR35176:SF2">
    <property type="entry name" value="F420H(2)-DEPENDENT REDUCTASE RV1155"/>
    <property type="match status" value="1"/>
</dbReference>